<comment type="caution">
    <text evidence="8">The sequence shown here is derived from an EMBL/GenBank/DDBJ whole genome shotgun (WGS) entry which is preliminary data.</text>
</comment>
<keyword evidence="5" id="KW-1133">Transmembrane helix</keyword>
<evidence type="ECO:0000313" key="9">
    <source>
        <dbReference type="Proteomes" id="UP001642484"/>
    </source>
</evidence>
<evidence type="ECO:0000313" key="8">
    <source>
        <dbReference type="EMBL" id="CAK9069331.1"/>
    </source>
</evidence>
<dbReference type="Gene3D" id="3.90.550.50">
    <property type="match status" value="1"/>
</dbReference>
<dbReference type="Proteomes" id="UP001642484">
    <property type="component" value="Unassembled WGS sequence"/>
</dbReference>
<keyword evidence="4" id="KW-0735">Signal-anchor</keyword>
<dbReference type="InterPro" id="IPR026050">
    <property type="entry name" value="C1GALT1/C1GALT1_chp1"/>
</dbReference>
<organism evidence="8 9">
    <name type="scientific">Durusdinium trenchii</name>
    <dbReference type="NCBI Taxonomy" id="1381693"/>
    <lineage>
        <taxon>Eukaryota</taxon>
        <taxon>Sar</taxon>
        <taxon>Alveolata</taxon>
        <taxon>Dinophyceae</taxon>
        <taxon>Suessiales</taxon>
        <taxon>Symbiodiniaceae</taxon>
        <taxon>Durusdinium</taxon>
    </lineage>
</organism>
<feature type="chain" id="PRO_5045235165" evidence="7">
    <location>
        <begin position="23"/>
        <end position="550"/>
    </location>
</feature>
<proteinExistence type="inferred from homology"/>
<keyword evidence="7" id="KW-0732">Signal</keyword>
<dbReference type="PANTHER" id="PTHR23033">
    <property type="entry name" value="BETA1,3-GALACTOSYLTRANSFERASE"/>
    <property type="match status" value="1"/>
</dbReference>
<evidence type="ECO:0000256" key="3">
    <source>
        <dbReference type="ARBA" id="ARBA00022692"/>
    </source>
</evidence>
<name>A0ABP0P0J6_9DINO</name>
<evidence type="ECO:0000256" key="7">
    <source>
        <dbReference type="SAM" id="SignalP"/>
    </source>
</evidence>
<evidence type="ECO:0000256" key="5">
    <source>
        <dbReference type="ARBA" id="ARBA00022989"/>
    </source>
</evidence>
<protein>
    <submittedName>
        <fullName evidence="8">Uncharacterized protein</fullName>
    </submittedName>
</protein>
<evidence type="ECO:0000256" key="4">
    <source>
        <dbReference type="ARBA" id="ARBA00022968"/>
    </source>
</evidence>
<keyword evidence="3" id="KW-0812">Transmembrane</keyword>
<comment type="subcellular location">
    <subcellularLocation>
        <location evidence="1">Membrane</location>
        <topology evidence="1">Single-pass type II membrane protein</topology>
    </subcellularLocation>
</comment>
<accession>A0ABP0P0J6</accession>
<feature type="signal peptide" evidence="7">
    <location>
        <begin position="1"/>
        <end position="22"/>
    </location>
</feature>
<comment type="similarity">
    <text evidence="2">Belongs to the glycosyltransferase 31 family. Beta3-Gal-T subfamily.</text>
</comment>
<evidence type="ECO:0000256" key="2">
    <source>
        <dbReference type="ARBA" id="ARBA00006462"/>
    </source>
</evidence>
<sequence>MLEPLGFSLFGLFSWAVFIAQADECVTCELATPLSPRCSITANEAGRFHLAFSRSCPAAVAVEASICASFYEKTWSTLGAAFLLYDAALMYVASFGGASCFDSSDWSTFFNTSSRQLLSSYTKVLVEVSGTGIELIGGAVTRYFKQELACPLEKRLKPVNWEGIRAVAAAEMISWNQAIGNLPPHWNGLEQTPQNLPLVSCLVPIVWPRQKPFLQAIVETFGQDCDELYFFISSANAVRRDLEMFSDGSSFSVINLHEIYPMVPPDQDEFHRETGDRPGHDSFNTIIKLLHMLRWAGEHMHSTGVSTGQWWYCRLERDTFFIPENFRFLVASERLDASEPHYLGVRQFLDLPRMGLVFNDGGPGVCLSGGALWALQRVLQTMPGVLEEYPDFQRCAFATGHREDLMLAACLKEVKVFPSPVTTDVLGREWFSIRPLRGISTHHPPADPHMGDGQPAWNFWTGRSHLFLPCIQHNRQWIVETPVSFNSFKNTSMFYEAWSLLNQPGGPNLEGIDPGFRLELSGLRRSLLHKKRHGTGEWVNFHFEHANSIT</sequence>
<reference evidence="8 9" key="1">
    <citation type="submission" date="2024-02" db="EMBL/GenBank/DDBJ databases">
        <authorList>
            <person name="Chen Y."/>
            <person name="Shah S."/>
            <person name="Dougan E. K."/>
            <person name="Thang M."/>
            <person name="Chan C."/>
        </authorList>
    </citation>
    <scope>NUCLEOTIDE SEQUENCE [LARGE SCALE GENOMIC DNA]</scope>
</reference>
<gene>
    <name evidence="8" type="ORF">CCMP2556_LOCUS34100</name>
</gene>
<keyword evidence="6" id="KW-0472">Membrane</keyword>
<dbReference type="PANTHER" id="PTHR23033:SF14">
    <property type="entry name" value="GLYCOPROTEIN-N-ACETYLGALACTOSAMINE 3-BETA-GALACTOSYLTRANSFERASE 1-RELATED"/>
    <property type="match status" value="1"/>
</dbReference>
<evidence type="ECO:0000256" key="6">
    <source>
        <dbReference type="ARBA" id="ARBA00023136"/>
    </source>
</evidence>
<keyword evidence="9" id="KW-1185">Reference proteome</keyword>
<dbReference type="EMBL" id="CAXAMN010022428">
    <property type="protein sequence ID" value="CAK9069331.1"/>
    <property type="molecule type" value="Genomic_DNA"/>
</dbReference>
<evidence type="ECO:0000256" key="1">
    <source>
        <dbReference type="ARBA" id="ARBA00004606"/>
    </source>
</evidence>